<accession>A0ABV5WN44</accession>
<protein>
    <submittedName>
        <fullName evidence="1">Competence type IV pilus minor pilin ComGG</fullName>
    </submittedName>
</protein>
<evidence type="ECO:0000313" key="1">
    <source>
        <dbReference type="EMBL" id="MFB9761863.1"/>
    </source>
</evidence>
<dbReference type="Proteomes" id="UP001589609">
    <property type="component" value="Unassembled WGS sequence"/>
</dbReference>
<keyword evidence="2" id="KW-1185">Reference proteome</keyword>
<proteinExistence type="predicted"/>
<gene>
    <name evidence="1" type="primary">comGG</name>
    <name evidence="1" type="ORF">ACFFMS_26910</name>
</gene>
<dbReference type="Pfam" id="PF14173">
    <property type="entry name" value="ComGG"/>
    <property type="match status" value="1"/>
</dbReference>
<dbReference type="EMBL" id="JBHMAF010000196">
    <property type="protein sequence ID" value="MFB9761863.1"/>
    <property type="molecule type" value="Genomic_DNA"/>
</dbReference>
<reference evidence="1 2" key="1">
    <citation type="submission" date="2024-09" db="EMBL/GenBank/DDBJ databases">
        <authorList>
            <person name="Sun Q."/>
            <person name="Mori K."/>
        </authorList>
    </citation>
    <scope>NUCLEOTIDE SEQUENCE [LARGE SCALE GENOMIC DNA]</scope>
    <source>
        <strain evidence="1 2">JCM 11201</strain>
    </source>
</reference>
<name>A0ABV5WN44_9BACI</name>
<dbReference type="InterPro" id="IPR020372">
    <property type="entry name" value="Competence_ComGG"/>
</dbReference>
<sequence>MRNERGATMPAVLIFTFLFLALFLHQVNLLLLEKRFYHETEQFFLLENIMTNAIREFQRDVQTSGIPAAYEYEEGTARLAQSLSSSGLLQVSIHCVTKEGRAYKASFLYNKNNKQITNWMEER</sequence>
<evidence type="ECO:0000313" key="2">
    <source>
        <dbReference type="Proteomes" id="UP001589609"/>
    </source>
</evidence>
<dbReference type="RefSeq" id="WP_342043931.1">
    <property type="nucleotide sequence ID" value="NZ_JAPCYI010000001.1"/>
</dbReference>
<comment type="caution">
    <text evidence="1">The sequence shown here is derived from an EMBL/GenBank/DDBJ whole genome shotgun (WGS) entry which is preliminary data.</text>
</comment>
<organism evidence="1 2">
    <name type="scientific">Ectobacillus funiculus</name>
    <dbReference type="NCBI Taxonomy" id="137993"/>
    <lineage>
        <taxon>Bacteria</taxon>
        <taxon>Bacillati</taxon>
        <taxon>Bacillota</taxon>
        <taxon>Bacilli</taxon>
        <taxon>Bacillales</taxon>
        <taxon>Bacillaceae</taxon>
        <taxon>Ectobacillus</taxon>
    </lineage>
</organism>